<name>A0A5B7CQT9_PORTR</name>
<gene>
    <name evidence="1" type="ORF">E2C01_004865</name>
</gene>
<comment type="caution">
    <text evidence="1">The sequence shown here is derived from an EMBL/GenBank/DDBJ whole genome shotgun (WGS) entry which is preliminary data.</text>
</comment>
<dbReference type="AlphaFoldDB" id="A0A5B7CQT9"/>
<keyword evidence="2" id="KW-1185">Reference proteome</keyword>
<dbReference type="EMBL" id="VSRR010000202">
    <property type="protein sequence ID" value="MPC12187.1"/>
    <property type="molecule type" value="Genomic_DNA"/>
</dbReference>
<organism evidence="1 2">
    <name type="scientific">Portunus trituberculatus</name>
    <name type="common">Swimming crab</name>
    <name type="synonym">Neptunus trituberculatus</name>
    <dbReference type="NCBI Taxonomy" id="210409"/>
    <lineage>
        <taxon>Eukaryota</taxon>
        <taxon>Metazoa</taxon>
        <taxon>Ecdysozoa</taxon>
        <taxon>Arthropoda</taxon>
        <taxon>Crustacea</taxon>
        <taxon>Multicrustacea</taxon>
        <taxon>Malacostraca</taxon>
        <taxon>Eumalacostraca</taxon>
        <taxon>Eucarida</taxon>
        <taxon>Decapoda</taxon>
        <taxon>Pleocyemata</taxon>
        <taxon>Brachyura</taxon>
        <taxon>Eubrachyura</taxon>
        <taxon>Portunoidea</taxon>
        <taxon>Portunidae</taxon>
        <taxon>Portuninae</taxon>
        <taxon>Portunus</taxon>
    </lineage>
</organism>
<proteinExistence type="predicted"/>
<reference evidence="1 2" key="1">
    <citation type="submission" date="2019-05" db="EMBL/GenBank/DDBJ databases">
        <title>Another draft genome of Portunus trituberculatus and its Hox gene families provides insights of decapod evolution.</title>
        <authorList>
            <person name="Jeong J.-H."/>
            <person name="Song I."/>
            <person name="Kim S."/>
            <person name="Choi T."/>
            <person name="Kim D."/>
            <person name="Ryu S."/>
            <person name="Kim W."/>
        </authorList>
    </citation>
    <scope>NUCLEOTIDE SEQUENCE [LARGE SCALE GENOMIC DNA]</scope>
    <source>
        <tissue evidence="1">Muscle</tissue>
    </source>
</reference>
<evidence type="ECO:0000313" key="2">
    <source>
        <dbReference type="Proteomes" id="UP000324222"/>
    </source>
</evidence>
<dbReference type="Proteomes" id="UP000324222">
    <property type="component" value="Unassembled WGS sequence"/>
</dbReference>
<accession>A0A5B7CQT9</accession>
<sequence length="137" mass="15067">MPSPNVSPDCHKPPESYLWVGNHLPSSSRCLLPSLYLSSSTPSNTAKEFVVSIRSASGPFSFLHQKTPLTTSLGPASQYLVRNSSHTSEILRWNSASTYEIFIMKALRLGELTHPAETIGKAGKAITTYRSQQITHH</sequence>
<evidence type="ECO:0000313" key="1">
    <source>
        <dbReference type="EMBL" id="MPC12187.1"/>
    </source>
</evidence>
<protein>
    <submittedName>
        <fullName evidence="1">Uncharacterized protein</fullName>
    </submittedName>
</protein>